<evidence type="ECO:0000259" key="7">
    <source>
        <dbReference type="PROSITE" id="PS51099"/>
    </source>
</evidence>
<evidence type="ECO:0000256" key="2">
    <source>
        <dbReference type="ARBA" id="ARBA00022737"/>
    </source>
</evidence>
<feature type="domain" description="PTS EIIA type-2" evidence="6">
    <location>
        <begin position="531"/>
        <end position="672"/>
    </location>
</feature>
<feature type="domain" description="PRD" evidence="8">
    <location>
        <begin position="285"/>
        <end position="392"/>
    </location>
</feature>
<evidence type="ECO:0000256" key="3">
    <source>
        <dbReference type="ARBA" id="ARBA00023015"/>
    </source>
</evidence>
<dbReference type="STRING" id="290052.ASU35_13220"/>
<dbReference type="PROSITE" id="PS51094">
    <property type="entry name" value="PTS_EIIA_TYPE_2"/>
    <property type="match status" value="1"/>
</dbReference>
<evidence type="ECO:0000259" key="6">
    <source>
        <dbReference type="PROSITE" id="PS51094"/>
    </source>
</evidence>
<dbReference type="GO" id="GO:0006355">
    <property type="term" value="P:regulation of DNA-templated transcription"/>
    <property type="evidence" value="ECO:0007669"/>
    <property type="project" value="InterPro"/>
</dbReference>
<dbReference type="InterPro" id="IPR013196">
    <property type="entry name" value="HTH_11"/>
</dbReference>
<dbReference type="InterPro" id="IPR011608">
    <property type="entry name" value="PRD"/>
</dbReference>
<dbReference type="PANTHER" id="PTHR30185:SF18">
    <property type="entry name" value="TRANSCRIPTIONAL REGULATOR MTLR"/>
    <property type="match status" value="1"/>
</dbReference>
<evidence type="ECO:0000313" key="9">
    <source>
        <dbReference type="EMBL" id="KSV58308.1"/>
    </source>
</evidence>
<keyword evidence="10" id="KW-1185">Reference proteome</keyword>
<dbReference type="InterPro" id="IPR002178">
    <property type="entry name" value="PTS_EIIA_type-2_dom"/>
</dbReference>
<keyword evidence="4" id="KW-0010">Activator</keyword>
<feature type="domain" description="PTS EIIB type-2" evidence="7">
    <location>
        <begin position="396"/>
        <end position="483"/>
    </location>
</feature>
<dbReference type="Pfam" id="PF00359">
    <property type="entry name" value="PTS_EIIA_2"/>
    <property type="match status" value="1"/>
</dbReference>
<dbReference type="InterPro" id="IPR013011">
    <property type="entry name" value="PTS_EIIB_2"/>
</dbReference>
<keyword evidence="3" id="KW-0805">Transcription regulation</keyword>
<dbReference type="Gene3D" id="1.10.10.10">
    <property type="entry name" value="Winged helix-like DNA-binding domain superfamily/Winged helix DNA-binding domain"/>
    <property type="match status" value="2"/>
</dbReference>
<dbReference type="AlphaFoldDB" id="A0A0V8QCQ4"/>
<dbReference type="InterPro" id="IPR036095">
    <property type="entry name" value="PTS_EIIB-like_sf"/>
</dbReference>
<evidence type="ECO:0000256" key="4">
    <source>
        <dbReference type="ARBA" id="ARBA00023159"/>
    </source>
</evidence>
<dbReference type="PROSITE" id="PS51099">
    <property type="entry name" value="PTS_EIIB_TYPE_2"/>
    <property type="match status" value="1"/>
</dbReference>
<dbReference type="Proteomes" id="UP000054874">
    <property type="component" value="Unassembled WGS sequence"/>
</dbReference>
<dbReference type="CDD" id="cd05568">
    <property type="entry name" value="PTS_IIB_bgl_like"/>
    <property type="match status" value="1"/>
</dbReference>
<dbReference type="InterPro" id="IPR036634">
    <property type="entry name" value="PRD_sf"/>
</dbReference>
<keyword evidence="2" id="KW-0677">Repeat</keyword>
<dbReference type="Gene3D" id="3.40.50.2300">
    <property type="match status" value="1"/>
</dbReference>
<dbReference type="InterPro" id="IPR036390">
    <property type="entry name" value="WH_DNA-bd_sf"/>
</dbReference>
<dbReference type="Pfam" id="PF08279">
    <property type="entry name" value="HTH_11"/>
    <property type="match status" value="1"/>
</dbReference>
<dbReference type="Pfam" id="PF00874">
    <property type="entry name" value="PRD"/>
    <property type="match status" value="1"/>
</dbReference>
<evidence type="ECO:0000256" key="5">
    <source>
        <dbReference type="ARBA" id="ARBA00023163"/>
    </source>
</evidence>
<dbReference type="InterPro" id="IPR016152">
    <property type="entry name" value="PTrfase/Anion_transptr"/>
</dbReference>
<evidence type="ECO:0000256" key="1">
    <source>
        <dbReference type="ARBA" id="ARBA00022679"/>
    </source>
</evidence>
<dbReference type="InterPro" id="IPR050661">
    <property type="entry name" value="BglG_antiterminators"/>
</dbReference>
<gene>
    <name evidence="9" type="ORF">ASU35_13220</name>
</gene>
<sequence length="678" mass="78730">MVYINARCREILSMLLKGKDYIPLKQIAQEVGVSKRSIYYDICKLNEWLAYYGVKELEIVRGKGILIPEEEAEKIKRIAEGSHEEEKYIFSPTERIQVIYCYILISHLSENVYIEQLSEYCGVSRNTIFNDLRILVNELKDYNLTLEYETKRGYKIGGDVVSIRAMFFMYFNNLLPLLDSGVLDFIYKEPIKEHLEKLEKIAEELDTEYVNGVLLSLAALVPLMYKGRRRPYFPNLKKDNVVATEEYRLVGKYFPDLDETEHIYLVIHLLGSRVSVLQSDMFDSYAEQSVYEITKSLVAEFEKRACVFFENKEELERALFSHINTSLYRYRYGVQIGNQMTKDIIREYPNLFEITRHVSKYLEQLVGLPIPDSEVAYLALHFGSYLKVSQEEKGELRILIICVNGISTGNMLKREVQNLLPEAKIVGVAAAMDMFKAQKVCDLVISTVKVESLVPVIQVHPILTDYDRRLILKYRKKNIEKQKNRNECIFDTVKKYVAPENYEALRRDLEACMQEESGGEKIYKEQAGLLGRLKKNRVQILEGHFQWQEAVRCAGKSLVEAGSIEKRYLEKIISQILYYGPFMFLNQGLVLAHAKPEDGVNYMDVALTVFKEPVAFSEYHYAKIIITLAVEDQERHLGILKDIMAVFGEERHTEELALLASSEEILKYMQQYIHERKE</sequence>
<dbReference type="InterPro" id="IPR007737">
    <property type="entry name" value="Mga_HTH"/>
</dbReference>
<dbReference type="PROSITE" id="PS51372">
    <property type="entry name" value="PRD_2"/>
    <property type="match status" value="1"/>
</dbReference>
<protein>
    <submittedName>
        <fullName evidence="9">Transcriptional antiterminator</fullName>
    </submittedName>
</protein>
<dbReference type="EMBL" id="LNAM01000176">
    <property type="protein sequence ID" value="KSV58308.1"/>
    <property type="molecule type" value="Genomic_DNA"/>
</dbReference>
<dbReference type="InterPro" id="IPR036388">
    <property type="entry name" value="WH-like_DNA-bd_sf"/>
</dbReference>
<evidence type="ECO:0000259" key="8">
    <source>
        <dbReference type="PROSITE" id="PS51372"/>
    </source>
</evidence>
<dbReference type="OrthoDB" id="9813552at2"/>
<dbReference type="SUPFAM" id="SSF52794">
    <property type="entry name" value="PTS system IIB component-like"/>
    <property type="match status" value="1"/>
</dbReference>
<dbReference type="Gene3D" id="3.40.930.10">
    <property type="entry name" value="Mannitol-specific EII, Chain A"/>
    <property type="match status" value="1"/>
</dbReference>
<evidence type="ECO:0000313" key="10">
    <source>
        <dbReference type="Proteomes" id="UP000054874"/>
    </source>
</evidence>
<dbReference type="RefSeq" id="WP_058353461.1">
    <property type="nucleotide sequence ID" value="NZ_CABMMD010000176.1"/>
</dbReference>
<dbReference type="PANTHER" id="PTHR30185">
    <property type="entry name" value="CRYPTIC BETA-GLUCOSIDE BGL OPERON ANTITERMINATOR"/>
    <property type="match status" value="1"/>
</dbReference>
<name>A0A0V8QCQ4_9FIRM</name>
<keyword evidence="1" id="KW-0808">Transferase</keyword>
<dbReference type="Gene3D" id="1.10.1790.10">
    <property type="entry name" value="PRD domain"/>
    <property type="match status" value="1"/>
</dbReference>
<organism evidence="9 10">
    <name type="scientific">Acetivibrio ethanolgignens</name>
    <dbReference type="NCBI Taxonomy" id="290052"/>
    <lineage>
        <taxon>Bacteria</taxon>
        <taxon>Bacillati</taxon>
        <taxon>Bacillota</taxon>
        <taxon>Clostridia</taxon>
        <taxon>Eubacteriales</taxon>
        <taxon>Oscillospiraceae</taxon>
        <taxon>Acetivibrio</taxon>
    </lineage>
</organism>
<reference evidence="9 10" key="1">
    <citation type="submission" date="2015-11" db="EMBL/GenBank/DDBJ databases">
        <title>Butyribacter intestini gen. nov., sp. nov., a butyric acid-producing bacterium of the family Lachnospiraceae isolated from the human faeces.</title>
        <authorList>
            <person name="Zou Y."/>
            <person name="Xue W."/>
            <person name="Luo G."/>
            <person name="Lv M."/>
        </authorList>
    </citation>
    <scope>NUCLEOTIDE SEQUENCE [LARGE SCALE GENOMIC DNA]</scope>
    <source>
        <strain evidence="9 10">ACET-33324</strain>
    </source>
</reference>
<accession>A0A0V8QCQ4</accession>
<dbReference type="SUPFAM" id="SSF46785">
    <property type="entry name" value="Winged helix' DNA-binding domain"/>
    <property type="match status" value="1"/>
</dbReference>
<dbReference type="SUPFAM" id="SSF63520">
    <property type="entry name" value="PTS-regulatory domain, PRD"/>
    <property type="match status" value="1"/>
</dbReference>
<dbReference type="GO" id="GO:0009401">
    <property type="term" value="P:phosphoenolpyruvate-dependent sugar phosphotransferase system"/>
    <property type="evidence" value="ECO:0007669"/>
    <property type="project" value="InterPro"/>
</dbReference>
<dbReference type="GO" id="GO:0008982">
    <property type="term" value="F:protein-N(PI)-phosphohistidine-sugar phosphotransferase activity"/>
    <property type="evidence" value="ECO:0007669"/>
    <property type="project" value="InterPro"/>
</dbReference>
<keyword evidence="5" id="KW-0804">Transcription</keyword>
<dbReference type="Pfam" id="PF05043">
    <property type="entry name" value="Mga"/>
    <property type="match status" value="1"/>
</dbReference>
<comment type="caution">
    <text evidence="9">The sequence shown here is derived from an EMBL/GenBank/DDBJ whole genome shotgun (WGS) entry which is preliminary data.</text>
</comment>
<proteinExistence type="predicted"/>
<dbReference type="SUPFAM" id="SSF55804">
    <property type="entry name" value="Phoshotransferase/anion transport protein"/>
    <property type="match status" value="1"/>
</dbReference>